<dbReference type="PANTHER" id="PTHR43884">
    <property type="entry name" value="ACYL-COA DEHYDROGENASE"/>
    <property type="match status" value="1"/>
</dbReference>
<feature type="domain" description="Acyl-CoA oxidase/dehydrogenase middle" evidence="6">
    <location>
        <begin position="132"/>
        <end position="230"/>
    </location>
</feature>
<evidence type="ECO:0000256" key="1">
    <source>
        <dbReference type="ARBA" id="ARBA00009347"/>
    </source>
</evidence>
<dbReference type="InterPro" id="IPR036250">
    <property type="entry name" value="AcylCo_DH-like_C"/>
</dbReference>
<dbReference type="InterPro" id="IPR009100">
    <property type="entry name" value="AcylCoA_DH/oxidase_NM_dom_sf"/>
</dbReference>
<dbReference type="RefSeq" id="WP_380225360.1">
    <property type="nucleotide sequence ID" value="NZ_JBHSOF010000011.1"/>
</dbReference>
<dbReference type="SUPFAM" id="SSF47203">
    <property type="entry name" value="Acyl-CoA dehydrogenase C-terminal domain-like"/>
    <property type="match status" value="1"/>
</dbReference>
<dbReference type="InterPro" id="IPR046373">
    <property type="entry name" value="Acyl-CoA_Oxase/DH_mid-dom_sf"/>
</dbReference>
<comment type="similarity">
    <text evidence="1 4">Belongs to the acyl-CoA dehydrogenase family.</text>
</comment>
<dbReference type="Pfam" id="PF02770">
    <property type="entry name" value="Acyl-CoA_dh_M"/>
    <property type="match status" value="1"/>
</dbReference>
<dbReference type="EMBL" id="JBHSOF010000011">
    <property type="protein sequence ID" value="MFC5663691.1"/>
    <property type="molecule type" value="Genomic_DNA"/>
</dbReference>
<dbReference type="Proteomes" id="UP001595975">
    <property type="component" value="Unassembled WGS sequence"/>
</dbReference>
<dbReference type="EC" id="1.3.8.-" evidence="7"/>
<comment type="cofactor">
    <cofactor evidence="4">
        <name>FAD</name>
        <dbReference type="ChEBI" id="CHEBI:57692"/>
    </cofactor>
</comment>
<name>A0ABW0X5F3_9ACTN</name>
<evidence type="ECO:0000313" key="7">
    <source>
        <dbReference type="EMBL" id="MFC5663691.1"/>
    </source>
</evidence>
<dbReference type="Gene3D" id="1.20.140.10">
    <property type="entry name" value="Butyryl-CoA Dehydrogenase, subunit A, domain 3"/>
    <property type="match status" value="1"/>
</dbReference>
<sequence length="573" mass="61815">MTTATTTPALYADLDTPAPLEALFGDPDYRDNPLGFEAFLNADERGDLLQAGERALDAYGLGAEFVPRRLGGRLDRTDRLARVLRPLFRRDGALALGHGASNLVGSVNVWSEGSAQQQDWLARVLLANGRIAAAYTDLTTGNDVTRTAFRAEVRRDELVLNGRKEIINNLARAEAVTVLARTSEEPGSRSHSMVLVDMATAPRERLRFLPRYRTSGVRSMYLGGLEFRDCPLPVTAVAGGMGEAMETILRAFQITRAVLPAAALGAVDQQLRTVTDFALGRRLYHRTVADLPHARSVLTGAFLDLLVADCFTTTVCRALHLLPERTSVYAASVKHLAPTLYRESVDRLAVVLGARSFLREGPYGIFQKHARDLPVASLVHAGGTVCQATVIPQLPRLARQSWLSDGPAPAALFHLAGELPELDLGRLGVTAGREDPLIGTLVDAVARLAAEPVLGPLCAQLLDELRELRRACLELAPRDRTPLAGPVSFRLAERYGVLLAAASCLGVWLHNPDHPGAFLRGTGWLAAALARLTARLGCPPVPGADAGHAEVFAELIERHQAGRGFDLVGRQLA</sequence>
<dbReference type="Pfam" id="PF00441">
    <property type="entry name" value="Acyl-CoA_dh_1"/>
    <property type="match status" value="1"/>
</dbReference>
<evidence type="ECO:0000256" key="2">
    <source>
        <dbReference type="ARBA" id="ARBA00022630"/>
    </source>
</evidence>
<evidence type="ECO:0000313" key="8">
    <source>
        <dbReference type="Proteomes" id="UP001595975"/>
    </source>
</evidence>
<gene>
    <name evidence="7" type="ORF">ACFP3U_11935</name>
</gene>
<dbReference type="InterPro" id="IPR009075">
    <property type="entry name" value="AcylCo_DH/oxidase_C"/>
</dbReference>
<keyword evidence="4 7" id="KW-0560">Oxidoreductase</keyword>
<evidence type="ECO:0000259" key="5">
    <source>
        <dbReference type="Pfam" id="PF00441"/>
    </source>
</evidence>
<protein>
    <submittedName>
        <fullName evidence="7">Acyl-CoA dehydrogenase</fullName>
        <ecNumber evidence="7">1.3.8.-</ecNumber>
    </submittedName>
</protein>
<feature type="domain" description="Acyl-CoA dehydrogenase/oxidase C-terminal" evidence="5">
    <location>
        <begin position="246"/>
        <end position="377"/>
    </location>
</feature>
<reference evidence="8" key="1">
    <citation type="journal article" date="2019" name="Int. J. Syst. Evol. Microbiol.">
        <title>The Global Catalogue of Microorganisms (GCM) 10K type strain sequencing project: providing services to taxonomists for standard genome sequencing and annotation.</title>
        <authorList>
            <consortium name="The Broad Institute Genomics Platform"/>
            <consortium name="The Broad Institute Genome Sequencing Center for Infectious Disease"/>
            <person name="Wu L."/>
            <person name="Ma J."/>
        </authorList>
    </citation>
    <scope>NUCLEOTIDE SEQUENCE [LARGE SCALE GENOMIC DNA]</scope>
    <source>
        <strain evidence="8">CGMCC 4.1437</strain>
    </source>
</reference>
<evidence type="ECO:0000259" key="6">
    <source>
        <dbReference type="Pfam" id="PF02770"/>
    </source>
</evidence>
<evidence type="ECO:0000256" key="3">
    <source>
        <dbReference type="ARBA" id="ARBA00022827"/>
    </source>
</evidence>
<evidence type="ECO:0000256" key="4">
    <source>
        <dbReference type="RuleBase" id="RU362125"/>
    </source>
</evidence>
<comment type="caution">
    <text evidence="7">The sequence shown here is derived from an EMBL/GenBank/DDBJ whole genome shotgun (WGS) entry which is preliminary data.</text>
</comment>
<dbReference type="SUPFAM" id="SSF56645">
    <property type="entry name" value="Acyl-CoA dehydrogenase NM domain-like"/>
    <property type="match status" value="1"/>
</dbReference>
<keyword evidence="8" id="KW-1185">Reference proteome</keyword>
<organism evidence="7 8">
    <name type="scientific">Kitasatospora misakiensis</name>
    <dbReference type="NCBI Taxonomy" id="67330"/>
    <lineage>
        <taxon>Bacteria</taxon>
        <taxon>Bacillati</taxon>
        <taxon>Actinomycetota</taxon>
        <taxon>Actinomycetes</taxon>
        <taxon>Kitasatosporales</taxon>
        <taxon>Streptomycetaceae</taxon>
        <taxon>Kitasatospora</taxon>
    </lineage>
</organism>
<keyword evidence="3 4" id="KW-0274">FAD</keyword>
<keyword evidence="2 4" id="KW-0285">Flavoprotein</keyword>
<proteinExistence type="inferred from homology"/>
<dbReference type="CDD" id="cd00567">
    <property type="entry name" value="ACAD"/>
    <property type="match status" value="1"/>
</dbReference>
<dbReference type="PANTHER" id="PTHR43884:SF19">
    <property type="entry name" value="ACYL-COA DEHYDROGENASE FADE4-RELATED"/>
    <property type="match status" value="1"/>
</dbReference>
<dbReference type="InterPro" id="IPR006091">
    <property type="entry name" value="Acyl-CoA_Oxase/DH_mid-dom"/>
</dbReference>
<dbReference type="Gene3D" id="2.40.110.10">
    <property type="entry name" value="Butyryl-CoA Dehydrogenase, subunit A, domain 2"/>
    <property type="match status" value="1"/>
</dbReference>
<dbReference type="GO" id="GO:0016491">
    <property type="term" value="F:oxidoreductase activity"/>
    <property type="evidence" value="ECO:0007669"/>
    <property type="project" value="UniProtKB-KW"/>
</dbReference>
<accession>A0ABW0X5F3</accession>